<dbReference type="Pfam" id="PF24793">
    <property type="entry name" value="GINT1_N"/>
    <property type="match status" value="1"/>
</dbReference>
<evidence type="ECO:0000256" key="2">
    <source>
        <dbReference type="ARBA" id="ARBA00023277"/>
    </source>
</evidence>
<protein>
    <recommendedName>
        <fullName evidence="3">Glucosamine inositolphosphorylceramide transferase 1 N-terminal domain-containing protein</fullName>
    </recommendedName>
</protein>
<accession>A0ABU9E3K8</accession>
<comment type="caution">
    <text evidence="4">The sequence shown here is derived from an EMBL/GenBank/DDBJ whole genome shotgun (WGS) entry which is preliminary data.</text>
</comment>
<feature type="domain" description="Glucosamine inositolphosphorylceramide transferase 1 N-terminal" evidence="3">
    <location>
        <begin position="53"/>
        <end position="292"/>
    </location>
</feature>
<dbReference type="SUPFAM" id="SSF75005">
    <property type="entry name" value="Arabinanase/levansucrase/invertase"/>
    <property type="match status" value="1"/>
</dbReference>
<keyword evidence="2" id="KW-0119">Carbohydrate metabolism</keyword>
<name>A0ABU9E3K8_9FLAO</name>
<dbReference type="Proteomes" id="UP001491349">
    <property type="component" value="Unassembled WGS sequence"/>
</dbReference>
<reference evidence="4 5" key="1">
    <citation type="submission" date="2024-04" db="EMBL/GenBank/DDBJ databases">
        <title>draft genome sequnece of Flavobacterium buctense JCM 30750.</title>
        <authorList>
            <person name="Kim D.-U."/>
        </authorList>
    </citation>
    <scope>NUCLEOTIDE SEQUENCE [LARGE SCALE GENOMIC DNA]</scope>
    <source>
        <strain evidence="4 5">JCM 30750</strain>
    </source>
</reference>
<dbReference type="PANTHER" id="PTHR43772:SF2">
    <property type="entry name" value="PUTATIVE (AFU_ORTHOLOGUE AFUA_2G04480)-RELATED"/>
    <property type="match status" value="1"/>
</dbReference>
<dbReference type="RefSeq" id="WP_187660897.1">
    <property type="nucleotide sequence ID" value="NZ_JACTAB010000007.1"/>
</dbReference>
<evidence type="ECO:0000313" key="4">
    <source>
        <dbReference type="EMBL" id="MEK8181214.1"/>
    </source>
</evidence>
<keyword evidence="1" id="KW-0858">Xylan degradation</keyword>
<dbReference type="InterPro" id="IPR056442">
    <property type="entry name" value="GINT1_N"/>
</dbReference>
<keyword evidence="5" id="KW-1185">Reference proteome</keyword>
<dbReference type="PANTHER" id="PTHR43772">
    <property type="entry name" value="ENDO-1,4-BETA-XYLANASE"/>
    <property type="match status" value="1"/>
</dbReference>
<evidence type="ECO:0000256" key="1">
    <source>
        <dbReference type="ARBA" id="ARBA00022651"/>
    </source>
</evidence>
<gene>
    <name evidence="4" type="ORF">WMW71_12755</name>
</gene>
<dbReference type="Gene3D" id="2.115.10.20">
    <property type="entry name" value="Glycosyl hydrolase domain, family 43"/>
    <property type="match status" value="1"/>
</dbReference>
<proteinExistence type="predicted"/>
<dbReference type="InterPro" id="IPR052176">
    <property type="entry name" value="Glycosyl_Hydrlase_43_Enz"/>
</dbReference>
<sequence>MILGVIIVVILNHRVPFFKHTGGPWSIGFGFSKEYPKEISFHQNKIYSFEELKSQIDSTQFIADPFFIKEKDTFYLFFEHKKINNFKAVIGLLTSVDGHHYQYRGTVLKENFHLSYPQVFKHKKNYYMLPESQGANHVLLYKTEKFPFDWKICDTLITNTRLKDPTIYLSDTLNIIVGSDKNFKMHMYQANNLHGNWRLHDRPLVMEGTESRPGGRFFADNKGLVLPVQNAHKTYGSGLSLYRLQFRNNFYTIKKEKHLLLKSQENIKEFNAGMHHLDIQKIDHLYYCVYDGNQKKNNEIVFNYKLPLLLNYLDCKNWFRQNSSNRYSKKQQTLSSE</sequence>
<dbReference type="InterPro" id="IPR023296">
    <property type="entry name" value="Glyco_hydro_beta-prop_sf"/>
</dbReference>
<evidence type="ECO:0000259" key="3">
    <source>
        <dbReference type="Pfam" id="PF24793"/>
    </source>
</evidence>
<dbReference type="EMBL" id="JBBPCB010000012">
    <property type="protein sequence ID" value="MEK8181214.1"/>
    <property type="molecule type" value="Genomic_DNA"/>
</dbReference>
<evidence type="ECO:0000313" key="5">
    <source>
        <dbReference type="Proteomes" id="UP001491349"/>
    </source>
</evidence>
<organism evidence="4 5">
    <name type="scientific">Flavobacterium buctense</name>
    <dbReference type="NCBI Taxonomy" id="1648146"/>
    <lineage>
        <taxon>Bacteria</taxon>
        <taxon>Pseudomonadati</taxon>
        <taxon>Bacteroidota</taxon>
        <taxon>Flavobacteriia</taxon>
        <taxon>Flavobacteriales</taxon>
        <taxon>Flavobacteriaceae</taxon>
        <taxon>Flavobacterium</taxon>
    </lineage>
</organism>
<keyword evidence="1" id="KW-0624">Polysaccharide degradation</keyword>